<reference evidence="3" key="1">
    <citation type="submission" date="2020-09" db="EMBL/GenBank/DDBJ databases">
        <title>Bacillus faecalis sp. nov., a moderately halophilic bacterium isolated from cow faeces.</title>
        <authorList>
            <person name="Jiang L."/>
            <person name="Lee J."/>
        </authorList>
    </citation>
    <scope>NUCLEOTIDE SEQUENCE</scope>
    <source>
        <strain evidence="3">AGMB 02131</strain>
    </source>
</reference>
<dbReference type="InterPro" id="IPR017926">
    <property type="entry name" value="GATASE"/>
</dbReference>
<evidence type="ECO:0000256" key="1">
    <source>
        <dbReference type="ARBA" id="ARBA00022962"/>
    </source>
</evidence>
<dbReference type="InterPro" id="IPR006221">
    <property type="entry name" value="TrpG/PapA_dom"/>
</dbReference>
<name>A0A927D1V4_9BACI</name>
<dbReference type="PANTHER" id="PTHR43418:SF4">
    <property type="entry name" value="MULTIFUNCTIONAL TRYPTOPHAN BIOSYNTHESIS PROTEIN"/>
    <property type="match status" value="1"/>
</dbReference>
<protein>
    <submittedName>
        <fullName evidence="3">Aminodeoxychorismate/anthranilate synthase component II</fullName>
    </submittedName>
</protein>
<dbReference type="PRINTS" id="PR00096">
    <property type="entry name" value="GATASE"/>
</dbReference>
<sequence length="193" mass="21453">MILLIDNYDSFTFNLYQQVSALGEDVVVIRNDKLTVEEVLEMNPKAIVLSPGPGRPEQAGIMIDLIKQCYDKIPILGICLGHQAIASAFGGNIIRAKSIMHGKVSAIRHFENNVFEGLTQQIQVMRYHSLAAEKETLPKMLEVIAFSEDGEIMALAHREHLVVGIQFHPESIGTKEGNKIVANFLRKCKEAVL</sequence>
<gene>
    <name evidence="3" type="ORF">IEO70_14210</name>
</gene>
<dbReference type="GO" id="GO:0005829">
    <property type="term" value="C:cytosol"/>
    <property type="evidence" value="ECO:0007669"/>
    <property type="project" value="TreeGrafter"/>
</dbReference>
<proteinExistence type="predicted"/>
<dbReference type="InterPro" id="IPR029062">
    <property type="entry name" value="Class_I_gatase-like"/>
</dbReference>
<dbReference type="PRINTS" id="PR00099">
    <property type="entry name" value="CPSGATASE"/>
</dbReference>
<dbReference type="EMBL" id="JACXSI010000035">
    <property type="protein sequence ID" value="MBD3109499.1"/>
    <property type="molecule type" value="Genomic_DNA"/>
</dbReference>
<dbReference type="NCBIfam" id="TIGR00566">
    <property type="entry name" value="trpG_papA"/>
    <property type="match status" value="1"/>
</dbReference>
<keyword evidence="4" id="KW-1185">Reference proteome</keyword>
<evidence type="ECO:0000259" key="2">
    <source>
        <dbReference type="Pfam" id="PF00117"/>
    </source>
</evidence>
<dbReference type="RefSeq" id="WP_190999036.1">
    <property type="nucleotide sequence ID" value="NZ_JACXSI010000035.1"/>
</dbReference>
<feature type="domain" description="Glutamine amidotransferase" evidence="2">
    <location>
        <begin position="3"/>
        <end position="187"/>
    </location>
</feature>
<dbReference type="FunFam" id="3.40.50.880:FF:000003">
    <property type="entry name" value="Anthranilate synthase component II"/>
    <property type="match status" value="1"/>
</dbReference>
<dbReference type="GO" id="GO:0000162">
    <property type="term" value="P:L-tryptophan biosynthetic process"/>
    <property type="evidence" value="ECO:0007669"/>
    <property type="project" value="TreeGrafter"/>
</dbReference>
<evidence type="ECO:0000313" key="4">
    <source>
        <dbReference type="Proteomes" id="UP000602076"/>
    </source>
</evidence>
<dbReference type="Gene3D" id="3.40.50.880">
    <property type="match status" value="1"/>
</dbReference>
<evidence type="ECO:0000313" key="3">
    <source>
        <dbReference type="EMBL" id="MBD3109499.1"/>
    </source>
</evidence>
<dbReference type="PRINTS" id="PR00097">
    <property type="entry name" value="ANTSNTHASEII"/>
</dbReference>
<dbReference type="GO" id="GO:0004049">
    <property type="term" value="F:anthranilate synthase activity"/>
    <property type="evidence" value="ECO:0007669"/>
    <property type="project" value="TreeGrafter"/>
</dbReference>
<comment type="caution">
    <text evidence="3">The sequence shown here is derived from an EMBL/GenBank/DDBJ whole genome shotgun (WGS) entry which is preliminary data.</text>
</comment>
<dbReference type="Pfam" id="PF00117">
    <property type="entry name" value="GATase"/>
    <property type="match status" value="1"/>
</dbReference>
<organism evidence="3 4">
    <name type="scientific">Peribacillus faecalis</name>
    <dbReference type="NCBI Taxonomy" id="2772559"/>
    <lineage>
        <taxon>Bacteria</taxon>
        <taxon>Bacillati</taxon>
        <taxon>Bacillota</taxon>
        <taxon>Bacilli</taxon>
        <taxon>Bacillales</taxon>
        <taxon>Bacillaceae</taxon>
        <taxon>Peribacillus</taxon>
    </lineage>
</organism>
<dbReference type="Proteomes" id="UP000602076">
    <property type="component" value="Unassembled WGS sequence"/>
</dbReference>
<dbReference type="CDD" id="cd01743">
    <property type="entry name" value="GATase1_Anthranilate_Synthase"/>
    <property type="match status" value="1"/>
</dbReference>
<dbReference type="InterPro" id="IPR050472">
    <property type="entry name" value="Anth_synth/Amidotransfase"/>
</dbReference>
<dbReference type="AlphaFoldDB" id="A0A927D1V4"/>
<accession>A0A927D1V4</accession>
<dbReference type="PANTHER" id="PTHR43418">
    <property type="entry name" value="MULTIFUNCTIONAL TRYPTOPHAN BIOSYNTHESIS PROTEIN-RELATED"/>
    <property type="match status" value="1"/>
</dbReference>
<dbReference type="SUPFAM" id="SSF52317">
    <property type="entry name" value="Class I glutamine amidotransferase-like"/>
    <property type="match status" value="1"/>
</dbReference>
<dbReference type="PROSITE" id="PS51273">
    <property type="entry name" value="GATASE_TYPE_1"/>
    <property type="match status" value="1"/>
</dbReference>
<keyword evidence="1" id="KW-0315">Glutamine amidotransferase</keyword>